<accession>A0A1T1NVR5</accession>
<organism evidence="1 2">
    <name type="scientific">Xanthomonas axonopodis pv. melhusii</name>
    <dbReference type="NCBI Taxonomy" id="487834"/>
    <lineage>
        <taxon>Bacteria</taxon>
        <taxon>Pseudomonadati</taxon>
        <taxon>Pseudomonadota</taxon>
        <taxon>Gammaproteobacteria</taxon>
        <taxon>Lysobacterales</taxon>
        <taxon>Lysobacteraceae</taxon>
        <taxon>Xanthomonas</taxon>
    </lineage>
</organism>
<sequence>MMVPDLDDATLLAAERQSLTEAVQLLQECWGRTARPRRDARNVLRLGYGRAIETREQSERVATMELTEDVMEAQETLRGRFFELLAVHPEMRPSLPYIIAIADIIGAELVRDATDLWAAARRGDWLEFGSVIQEFRWELFSDATERDKRAVSRLVMRLAMGAASLPA</sequence>
<proteinExistence type="predicted"/>
<dbReference type="Proteomes" id="UP000190559">
    <property type="component" value="Unassembled WGS sequence"/>
</dbReference>
<name>A0A1T1NVR5_9XANT</name>
<dbReference type="AlphaFoldDB" id="A0A1T1NVR5"/>
<protein>
    <submittedName>
        <fullName evidence="1">Uncharacterized protein</fullName>
    </submittedName>
</protein>
<comment type="caution">
    <text evidence="1">The sequence shown here is derived from an EMBL/GenBank/DDBJ whole genome shotgun (WGS) entry which is preliminary data.</text>
</comment>
<reference evidence="1 2" key="1">
    <citation type="submission" date="2015-12" db="EMBL/GenBank/DDBJ databases">
        <authorList>
            <person name="Shamseldin A."/>
            <person name="Moawad H."/>
            <person name="Abd El-Rahim W.M."/>
            <person name="Sadowsky M.J."/>
        </authorList>
    </citation>
    <scope>NUCLEOTIDE SEQUENCE [LARGE SCALE GENOMIC DNA]</scope>
    <source>
        <strain evidence="1 2">LMG9050</strain>
    </source>
</reference>
<evidence type="ECO:0000313" key="2">
    <source>
        <dbReference type="Proteomes" id="UP000190559"/>
    </source>
</evidence>
<evidence type="ECO:0000313" key="1">
    <source>
        <dbReference type="EMBL" id="OOW67444.1"/>
    </source>
</evidence>
<dbReference type="RefSeq" id="WP_078564777.1">
    <property type="nucleotide sequence ID" value="NZ_LOJW01000040.1"/>
</dbReference>
<dbReference type="EMBL" id="LOJW01000040">
    <property type="protein sequence ID" value="OOW67444.1"/>
    <property type="molecule type" value="Genomic_DNA"/>
</dbReference>
<gene>
    <name evidence="1" type="ORF">Xmlh_17420</name>
</gene>